<dbReference type="InterPro" id="IPR010998">
    <property type="entry name" value="Integrase_recombinase_N"/>
</dbReference>
<dbReference type="InterPro" id="IPR044068">
    <property type="entry name" value="CB"/>
</dbReference>
<organism evidence="8 9">
    <name type="scientific">Novosphingobium ovatum</name>
    <dbReference type="NCBI Taxonomy" id="1908523"/>
    <lineage>
        <taxon>Bacteria</taxon>
        <taxon>Pseudomonadati</taxon>
        <taxon>Pseudomonadota</taxon>
        <taxon>Alphaproteobacteria</taxon>
        <taxon>Sphingomonadales</taxon>
        <taxon>Sphingomonadaceae</taxon>
        <taxon>Novosphingobium</taxon>
    </lineage>
</organism>
<evidence type="ECO:0000256" key="4">
    <source>
        <dbReference type="ARBA" id="ARBA00023172"/>
    </source>
</evidence>
<keyword evidence="9" id="KW-1185">Reference proteome</keyword>
<proteinExistence type="inferred from homology"/>
<keyword evidence="3 5" id="KW-0238">DNA-binding</keyword>
<feature type="domain" description="Core-binding (CB)" evidence="7">
    <location>
        <begin position="69"/>
        <end position="148"/>
    </location>
</feature>
<dbReference type="PROSITE" id="PS51898">
    <property type="entry name" value="TYR_RECOMBINASE"/>
    <property type="match status" value="1"/>
</dbReference>
<dbReference type="PANTHER" id="PTHR30349">
    <property type="entry name" value="PHAGE INTEGRASE-RELATED"/>
    <property type="match status" value="1"/>
</dbReference>
<feature type="domain" description="Tyr recombinase" evidence="6">
    <location>
        <begin position="167"/>
        <end position="331"/>
    </location>
</feature>
<evidence type="ECO:0000259" key="7">
    <source>
        <dbReference type="PROSITE" id="PS51900"/>
    </source>
</evidence>
<dbReference type="PROSITE" id="PS51900">
    <property type="entry name" value="CB"/>
    <property type="match status" value="1"/>
</dbReference>
<comment type="similarity">
    <text evidence="1">Belongs to the 'phage' integrase family.</text>
</comment>
<evidence type="ECO:0000313" key="8">
    <source>
        <dbReference type="EMBL" id="NBC37322.1"/>
    </source>
</evidence>
<dbReference type="PANTHER" id="PTHR30349:SF41">
    <property type="entry name" value="INTEGRASE_RECOMBINASE PROTEIN MJ0367-RELATED"/>
    <property type="match status" value="1"/>
</dbReference>
<reference evidence="9" key="1">
    <citation type="submission" date="2020-01" db="EMBL/GenBank/DDBJ databases">
        <title>Sphingomonas sp. strain CSW-10.</title>
        <authorList>
            <person name="Chen W.-M."/>
        </authorList>
    </citation>
    <scope>NUCLEOTIDE SEQUENCE [LARGE SCALE GENOMIC DNA]</scope>
    <source>
        <strain evidence="9">FSY-8</strain>
    </source>
</reference>
<dbReference type="RefSeq" id="WP_161719294.1">
    <property type="nucleotide sequence ID" value="NZ_JAAAPO010000005.1"/>
</dbReference>
<keyword evidence="2" id="KW-0229">DNA integration</keyword>
<dbReference type="InterPro" id="IPR002104">
    <property type="entry name" value="Integrase_catalytic"/>
</dbReference>
<gene>
    <name evidence="8" type="ORF">GTZ99_12255</name>
</gene>
<evidence type="ECO:0000256" key="5">
    <source>
        <dbReference type="PROSITE-ProRule" id="PRU01248"/>
    </source>
</evidence>
<comment type="caution">
    <text evidence="8">The sequence shown here is derived from an EMBL/GenBank/DDBJ whole genome shotgun (WGS) entry which is preliminary data.</text>
</comment>
<dbReference type="SUPFAM" id="SSF56349">
    <property type="entry name" value="DNA breaking-rejoining enzymes"/>
    <property type="match status" value="1"/>
</dbReference>
<evidence type="ECO:0000256" key="1">
    <source>
        <dbReference type="ARBA" id="ARBA00008857"/>
    </source>
</evidence>
<dbReference type="Proteomes" id="UP000753724">
    <property type="component" value="Unassembled WGS sequence"/>
</dbReference>
<dbReference type="EMBL" id="JAAAPO010000005">
    <property type="protein sequence ID" value="NBC37322.1"/>
    <property type="molecule type" value="Genomic_DNA"/>
</dbReference>
<evidence type="ECO:0000313" key="9">
    <source>
        <dbReference type="Proteomes" id="UP000753724"/>
    </source>
</evidence>
<dbReference type="InterPro" id="IPR050090">
    <property type="entry name" value="Tyrosine_recombinase_XerCD"/>
</dbReference>
<dbReference type="Gene3D" id="1.10.150.130">
    <property type="match status" value="1"/>
</dbReference>
<evidence type="ECO:0000256" key="2">
    <source>
        <dbReference type="ARBA" id="ARBA00022908"/>
    </source>
</evidence>
<keyword evidence="4" id="KW-0233">DNA recombination</keyword>
<dbReference type="InterPro" id="IPR013762">
    <property type="entry name" value="Integrase-like_cat_sf"/>
</dbReference>
<name>A0ABW9XFX1_9SPHN</name>
<dbReference type="Pfam" id="PF00589">
    <property type="entry name" value="Phage_integrase"/>
    <property type="match status" value="1"/>
</dbReference>
<dbReference type="Gene3D" id="1.10.443.10">
    <property type="entry name" value="Intergrase catalytic core"/>
    <property type="match status" value="1"/>
</dbReference>
<accession>A0ABW9XFX1</accession>
<protein>
    <submittedName>
        <fullName evidence="8">Tyrosine-type recombinase/integrase</fullName>
    </submittedName>
</protein>
<evidence type="ECO:0000256" key="3">
    <source>
        <dbReference type="ARBA" id="ARBA00023125"/>
    </source>
</evidence>
<sequence>MATPRKLPHVKFVRRKFGGKVHVYAYFNTGQTVSGKPVYARLPDPSAPEFYASYAAYLAGRTKRAKAGPTVSSLIGEYLSSADLAGKATATQNLYRIQLAKAEKAFGDFPVDDLHPHDVQRVIDSEGWGGGTINAFTAAISTMYRWAKKRGKATVTPTDGIDKAKMGQHEPWPDDMLEAGLKADDATIRLAVRLLYYTGQRIGDVCKMRWGQVRAGEVSFVQQKTKIELVFPLHSELATELDQTPKRGIYILLTESGAPMQPARLRDLIDAFTTGLGRKCVPHGLRKNAVNALLESGCTLHEVSSITGQSIQMVEHYAARVNRRKLGTAAMLKFDTGGKKSAS</sequence>
<dbReference type="InterPro" id="IPR011010">
    <property type="entry name" value="DNA_brk_join_enz"/>
</dbReference>
<evidence type="ECO:0000259" key="6">
    <source>
        <dbReference type="PROSITE" id="PS51898"/>
    </source>
</evidence>